<evidence type="ECO:0000313" key="2">
    <source>
        <dbReference type="EMBL" id="EAY04767.1"/>
    </source>
</evidence>
<feature type="domain" description="DDE-1" evidence="1">
    <location>
        <begin position="239"/>
        <end position="365"/>
    </location>
</feature>
<dbReference type="InParanoid" id="A2ERG4"/>
<accession>A2ERG4</accession>
<dbReference type="GO" id="GO:0003677">
    <property type="term" value="F:DNA binding"/>
    <property type="evidence" value="ECO:0000318"/>
    <property type="project" value="GO_Central"/>
</dbReference>
<dbReference type="EMBL" id="DS113466">
    <property type="protein sequence ID" value="EAY04767.1"/>
    <property type="molecule type" value="Genomic_DNA"/>
</dbReference>
<reference evidence="2" key="2">
    <citation type="journal article" date="2007" name="Science">
        <title>Draft genome sequence of the sexually transmitted pathogen Trichomonas vaginalis.</title>
        <authorList>
            <person name="Carlton J.M."/>
            <person name="Hirt R.P."/>
            <person name="Silva J.C."/>
            <person name="Delcher A.L."/>
            <person name="Schatz M."/>
            <person name="Zhao Q."/>
            <person name="Wortman J.R."/>
            <person name="Bidwell S.L."/>
            <person name="Alsmark U.C.M."/>
            <person name="Besteiro S."/>
            <person name="Sicheritz-Ponten T."/>
            <person name="Noel C.J."/>
            <person name="Dacks J.B."/>
            <person name="Foster P.G."/>
            <person name="Simillion C."/>
            <person name="Van de Peer Y."/>
            <person name="Miranda-Saavedra D."/>
            <person name="Barton G.J."/>
            <person name="Westrop G.D."/>
            <person name="Mueller S."/>
            <person name="Dessi D."/>
            <person name="Fiori P.L."/>
            <person name="Ren Q."/>
            <person name="Paulsen I."/>
            <person name="Zhang H."/>
            <person name="Bastida-Corcuera F.D."/>
            <person name="Simoes-Barbosa A."/>
            <person name="Brown M.T."/>
            <person name="Hayes R.D."/>
            <person name="Mukherjee M."/>
            <person name="Okumura C.Y."/>
            <person name="Schneider R."/>
            <person name="Smith A.J."/>
            <person name="Vanacova S."/>
            <person name="Villalvazo M."/>
            <person name="Haas B.J."/>
            <person name="Pertea M."/>
            <person name="Feldblyum T.V."/>
            <person name="Utterback T.R."/>
            <person name="Shu C.L."/>
            <person name="Osoegawa K."/>
            <person name="de Jong P.J."/>
            <person name="Hrdy I."/>
            <person name="Horvathova L."/>
            <person name="Zubacova Z."/>
            <person name="Dolezal P."/>
            <person name="Malik S.B."/>
            <person name="Logsdon J.M. Jr."/>
            <person name="Henze K."/>
            <person name="Gupta A."/>
            <person name="Wang C.C."/>
            <person name="Dunne R.L."/>
            <person name="Upcroft J.A."/>
            <person name="Upcroft P."/>
            <person name="White O."/>
            <person name="Salzberg S.L."/>
            <person name="Tang P."/>
            <person name="Chiu C.-H."/>
            <person name="Lee Y.-S."/>
            <person name="Embley T.M."/>
            <person name="Coombs G.H."/>
            <person name="Mottram J.C."/>
            <person name="Tachezy J."/>
            <person name="Fraser-Liggett C.M."/>
            <person name="Johnson P.J."/>
        </authorList>
    </citation>
    <scope>NUCLEOTIDE SEQUENCE [LARGE SCALE GENOMIC DNA]</scope>
    <source>
        <strain evidence="2">G3</strain>
    </source>
</reference>
<protein>
    <submittedName>
        <fullName evidence="2">Transposase, putative</fullName>
    </submittedName>
</protein>
<sequence length="366" mass="41797">MAQIIPQVPRVRIPEFAELDALMNAGILTAQQQDILYRRVNGESYKSIRNVYSISRSTVARALMRTASCRKWSKGMKGGGLTLLSDADEKTFERLAKEMTNELNCITTAMATAICCELQAVRIKFAAKVLLAAHCPHLVAKLEDYCPEPSKGWLDHMAKRLNIRICSSQTIEAIRRTTCDQNYIQQFFATKQRFIQRPKKFMANMDESMMYAKRRYRVLCTGQNRPVRAEKTKLSHITAWCTIFGDGRTMKPMIILPRKQTLDQELNGLDAFFVSSESGWINKYLFLVYCMLFICEVQTRRATMTPIEAQQEFLLIVDGHPSRICYQAIRILKAFNIAILVLPGHTSHILQPLDVAIFAPLKAQFK</sequence>
<evidence type="ECO:0000313" key="3">
    <source>
        <dbReference type="Proteomes" id="UP000001542"/>
    </source>
</evidence>
<dbReference type="InterPro" id="IPR050863">
    <property type="entry name" value="CenT-Element_Derived"/>
</dbReference>
<organism evidence="2 3">
    <name type="scientific">Trichomonas vaginalis (strain ATCC PRA-98 / G3)</name>
    <dbReference type="NCBI Taxonomy" id="412133"/>
    <lineage>
        <taxon>Eukaryota</taxon>
        <taxon>Metamonada</taxon>
        <taxon>Parabasalia</taxon>
        <taxon>Trichomonadida</taxon>
        <taxon>Trichomonadidae</taxon>
        <taxon>Trichomonas</taxon>
    </lineage>
</organism>
<dbReference type="VEuPathDB" id="TrichDB:TVAG_289090"/>
<dbReference type="AlphaFoldDB" id="A2ERG4"/>
<proteinExistence type="predicted"/>
<dbReference type="Pfam" id="PF03184">
    <property type="entry name" value="DDE_1"/>
    <property type="match status" value="1"/>
</dbReference>
<reference evidence="2" key="1">
    <citation type="submission" date="2006-10" db="EMBL/GenBank/DDBJ databases">
        <authorList>
            <person name="Amadeo P."/>
            <person name="Zhao Q."/>
            <person name="Wortman J."/>
            <person name="Fraser-Liggett C."/>
            <person name="Carlton J."/>
        </authorList>
    </citation>
    <scope>NUCLEOTIDE SEQUENCE</scope>
    <source>
        <strain evidence="2">G3</strain>
    </source>
</reference>
<dbReference type="PANTHER" id="PTHR19303:SF57">
    <property type="entry name" value="HTH CENPB-TYPE DOMAIN-CONTAINING PROTEIN"/>
    <property type="match status" value="1"/>
</dbReference>
<name>A2ERG4_TRIV3</name>
<dbReference type="STRING" id="5722.A2ERG4"/>
<dbReference type="eggNOG" id="ENOG502SFIK">
    <property type="taxonomic scope" value="Eukaryota"/>
</dbReference>
<evidence type="ECO:0000259" key="1">
    <source>
        <dbReference type="Pfam" id="PF03184"/>
    </source>
</evidence>
<dbReference type="OrthoDB" id="6781380at2759"/>
<dbReference type="VEuPathDB" id="TrichDB:TVAGG3_0290490"/>
<keyword evidence="3" id="KW-1185">Reference proteome</keyword>
<dbReference type="InterPro" id="IPR004875">
    <property type="entry name" value="DDE_SF_endonuclease_dom"/>
</dbReference>
<dbReference type="Proteomes" id="UP000001542">
    <property type="component" value="Unassembled WGS sequence"/>
</dbReference>
<dbReference type="PANTHER" id="PTHR19303">
    <property type="entry name" value="TRANSPOSON"/>
    <property type="match status" value="1"/>
</dbReference>
<dbReference type="GO" id="GO:0005634">
    <property type="term" value="C:nucleus"/>
    <property type="evidence" value="ECO:0000318"/>
    <property type="project" value="GO_Central"/>
</dbReference>
<gene>
    <name evidence="2" type="ORF">TVAG_289090</name>
</gene>